<dbReference type="EMBL" id="VSSQ01006394">
    <property type="protein sequence ID" value="MPM32549.1"/>
    <property type="molecule type" value="Genomic_DNA"/>
</dbReference>
<comment type="caution">
    <text evidence="1">The sequence shown here is derived from an EMBL/GenBank/DDBJ whole genome shotgun (WGS) entry which is preliminary data.</text>
</comment>
<accession>A0A644YW49</accession>
<proteinExistence type="predicted"/>
<sequence length="49" mass="5574">MRAEERIDNGRDGFCIDQVNGGEHFIVTHVHPFTDNARHAVQANTELRV</sequence>
<dbReference type="AlphaFoldDB" id="A0A644YW49"/>
<protein>
    <submittedName>
        <fullName evidence="1">Uncharacterized protein</fullName>
    </submittedName>
</protein>
<name>A0A644YW49_9ZZZZ</name>
<evidence type="ECO:0000313" key="1">
    <source>
        <dbReference type="EMBL" id="MPM32549.1"/>
    </source>
</evidence>
<reference evidence="1" key="1">
    <citation type="submission" date="2019-08" db="EMBL/GenBank/DDBJ databases">
        <authorList>
            <person name="Kucharzyk K."/>
            <person name="Murdoch R.W."/>
            <person name="Higgins S."/>
            <person name="Loffler F."/>
        </authorList>
    </citation>
    <scope>NUCLEOTIDE SEQUENCE</scope>
</reference>
<organism evidence="1">
    <name type="scientific">bioreactor metagenome</name>
    <dbReference type="NCBI Taxonomy" id="1076179"/>
    <lineage>
        <taxon>unclassified sequences</taxon>
        <taxon>metagenomes</taxon>
        <taxon>ecological metagenomes</taxon>
    </lineage>
</organism>
<gene>
    <name evidence="1" type="ORF">SDC9_79113</name>
</gene>